<protein>
    <submittedName>
        <fullName evidence="11">Binding-protein-dependent transport systems inner membrane component</fullName>
    </submittedName>
</protein>
<feature type="transmembrane region" description="Helical" evidence="8">
    <location>
        <begin position="341"/>
        <end position="374"/>
    </location>
</feature>
<dbReference type="InterPro" id="IPR035906">
    <property type="entry name" value="MetI-like_sf"/>
</dbReference>
<feature type="transmembrane region" description="Helical" evidence="8">
    <location>
        <begin position="230"/>
        <end position="249"/>
    </location>
</feature>
<dbReference type="PANTHER" id="PTHR43357:SF4">
    <property type="entry name" value="INNER MEMBRANE ABC TRANSPORTER PERMEASE PROTEIN YDCV"/>
    <property type="match status" value="1"/>
</dbReference>
<evidence type="ECO:0000256" key="4">
    <source>
        <dbReference type="ARBA" id="ARBA00022519"/>
    </source>
</evidence>
<feature type="domain" description="ABC transmembrane type-1" evidence="10">
    <location>
        <begin position="64"/>
        <end position="270"/>
    </location>
</feature>
<feature type="region of interest" description="Disordered" evidence="9">
    <location>
        <begin position="574"/>
        <end position="594"/>
    </location>
</feature>
<dbReference type="Proteomes" id="UP000502196">
    <property type="component" value="Chromosome"/>
</dbReference>
<dbReference type="AlphaFoldDB" id="A0A6F9EIT9"/>
<feature type="transmembrane region" description="Helical" evidence="8">
    <location>
        <begin position="394"/>
        <end position="416"/>
    </location>
</feature>
<feature type="transmembrane region" description="Helical" evidence="8">
    <location>
        <begin position="428"/>
        <end position="449"/>
    </location>
</feature>
<evidence type="ECO:0000259" key="10">
    <source>
        <dbReference type="PROSITE" id="PS50928"/>
    </source>
</evidence>
<feature type="transmembrane region" description="Helical" evidence="8">
    <location>
        <begin position="527"/>
        <end position="549"/>
    </location>
</feature>
<evidence type="ECO:0000313" key="12">
    <source>
        <dbReference type="Proteomes" id="UP000502196"/>
    </source>
</evidence>
<keyword evidence="6 8" id="KW-1133">Transmembrane helix</keyword>
<feature type="transmembrane region" description="Helical" evidence="8">
    <location>
        <begin position="12"/>
        <end position="32"/>
    </location>
</feature>
<comment type="subcellular location">
    <subcellularLocation>
        <location evidence="1">Cell inner membrane</location>
        <topology evidence="1">Multi-pass membrane protein</topology>
    </subcellularLocation>
    <subcellularLocation>
        <location evidence="8">Cell membrane</location>
        <topology evidence="8">Multi-pass membrane protein</topology>
    </subcellularLocation>
</comment>
<keyword evidence="4" id="KW-0997">Cell inner membrane</keyword>
<keyword evidence="3" id="KW-1003">Cell membrane</keyword>
<dbReference type="GO" id="GO:0005886">
    <property type="term" value="C:plasma membrane"/>
    <property type="evidence" value="ECO:0007669"/>
    <property type="project" value="UniProtKB-SubCell"/>
</dbReference>
<name>A0A6F9EIT9_9BACL</name>
<evidence type="ECO:0000256" key="8">
    <source>
        <dbReference type="RuleBase" id="RU363032"/>
    </source>
</evidence>
<organism evidence="11 12">
    <name type="scientific">Kyrpidia spormannii</name>
    <dbReference type="NCBI Taxonomy" id="2055160"/>
    <lineage>
        <taxon>Bacteria</taxon>
        <taxon>Bacillati</taxon>
        <taxon>Bacillota</taxon>
        <taxon>Bacilli</taxon>
        <taxon>Bacillales</taxon>
        <taxon>Alicyclobacillaceae</taxon>
        <taxon>Kyrpidia</taxon>
    </lineage>
</organism>
<feature type="transmembrane region" description="Helical" evidence="8">
    <location>
        <begin position="68"/>
        <end position="88"/>
    </location>
</feature>
<proteinExistence type="inferred from homology"/>
<feature type="transmembrane region" description="Helical" evidence="8">
    <location>
        <begin position="100"/>
        <end position="122"/>
    </location>
</feature>
<accession>A0A6F9EIT9</accession>
<sequence length="594" mass="62398">MGTERRSKRAAVSRGLWLPGALLILVTLYPMVRLVWTSFQGSGGGFSVAAYQAVIGHPLWGQAWRNTGIVMGASTILAVVVGTAGAILTERTDLPGKRGLRLLFLMPMFIPSYVLSIAWLQWAGAEGLLKALSFYSFALSWLDGGLGGICVVMGASHVPVVYLLVAAALHAVPGDYGRAARISGAGPWKAFLTAELPLLMPAVASSALISAAGAMDNFGIPAFLGIPQNVVVLATFLYQLAIGLGPGAFRQAAALATLMAMLAVLLVLIQGLGRRIARYRLTGPSSPKLPLPLGRGKIPAVFGLGVWLVLTAVGPFVALLLTSVTPAYGVPLTWENVTVEHYLAVWSAIPAVLTGFWNSLSLSIPTALLVLFLARPIGKALARGSAPAARGLDILGVIPYVLPGMVIALAVLLTYWRPWPGLDLAVSGWVLLFAAYLARFFTLGVRVWVAAWARVAPELEEAARISGASEGKTLRYIMFPLLRRDVMGGVLLIAMFAFTELTVSSLLAGADGMTIGMALFNLESGGYTLESAALGTILTVVSAGAAALMMKNPASGAIYGERGMSDDIDPHRRVAQKAVGGSEPPFNADGSVRG</sequence>
<dbReference type="PANTHER" id="PTHR43357">
    <property type="entry name" value="INNER MEMBRANE ABC TRANSPORTER PERMEASE PROTEIN YDCV"/>
    <property type="match status" value="1"/>
</dbReference>
<evidence type="ECO:0000256" key="7">
    <source>
        <dbReference type="ARBA" id="ARBA00023136"/>
    </source>
</evidence>
<dbReference type="InterPro" id="IPR000515">
    <property type="entry name" value="MetI-like"/>
</dbReference>
<evidence type="ECO:0000256" key="3">
    <source>
        <dbReference type="ARBA" id="ARBA00022475"/>
    </source>
</evidence>
<dbReference type="Pfam" id="PF00528">
    <property type="entry name" value="BPD_transp_1"/>
    <property type="match status" value="2"/>
</dbReference>
<keyword evidence="5 8" id="KW-0812">Transmembrane</keyword>
<dbReference type="CDD" id="cd06261">
    <property type="entry name" value="TM_PBP2"/>
    <property type="match status" value="2"/>
</dbReference>
<feature type="transmembrane region" description="Helical" evidence="8">
    <location>
        <begin position="298"/>
        <end position="321"/>
    </location>
</feature>
<dbReference type="PROSITE" id="PS50928">
    <property type="entry name" value="ABC_TM1"/>
    <property type="match status" value="2"/>
</dbReference>
<keyword evidence="2 8" id="KW-0813">Transport</keyword>
<dbReference type="EMBL" id="LR792683">
    <property type="protein sequence ID" value="CAB3396329.1"/>
    <property type="molecule type" value="Genomic_DNA"/>
</dbReference>
<reference evidence="11 12" key="1">
    <citation type="submission" date="2020-04" db="EMBL/GenBank/DDBJ databases">
        <authorList>
            <person name="Hogendoorn C."/>
        </authorList>
    </citation>
    <scope>NUCLEOTIDE SEQUENCE [LARGE SCALE GENOMIC DNA]</scope>
    <source>
        <strain evidence="11">COOX1</strain>
    </source>
</reference>
<evidence type="ECO:0000256" key="5">
    <source>
        <dbReference type="ARBA" id="ARBA00022692"/>
    </source>
</evidence>
<evidence type="ECO:0000313" key="11">
    <source>
        <dbReference type="EMBL" id="CAB3396329.1"/>
    </source>
</evidence>
<keyword evidence="7 8" id="KW-0472">Membrane</keyword>
<evidence type="ECO:0000256" key="2">
    <source>
        <dbReference type="ARBA" id="ARBA00022448"/>
    </source>
</evidence>
<feature type="transmembrane region" description="Helical" evidence="8">
    <location>
        <begin position="486"/>
        <end position="507"/>
    </location>
</feature>
<feature type="domain" description="ABC transmembrane type-1" evidence="10">
    <location>
        <begin position="356"/>
        <end position="549"/>
    </location>
</feature>
<evidence type="ECO:0000256" key="1">
    <source>
        <dbReference type="ARBA" id="ARBA00004429"/>
    </source>
</evidence>
<evidence type="ECO:0000256" key="6">
    <source>
        <dbReference type="ARBA" id="ARBA00022989"/>
    </source>
</evidence>
<evidence type="ECO:0000256" key="9">
    <source>
        <dbReference type="SAM" id="MobiDB-lite"/>
    </source>
</evidence>
<dbReference type="Gene3D" id="1.10.3720.10">
    <property type="entry name" value="MetI-like"/>
    <property type="match status" value="2"/>
</dbReference>
<feature type="transmembrane region" description="Helical" evidence="8">
    <location>
        <begin position="255"/>
        <end position="277"/>
    </location>
</feature>
<gene>
    <name evidence="11" type="ORF">COOX1_3575</name>
</gene>
<comment type="similarity">
    <text evidence="8">Belongs to the binding-protein-dependent transport system permease family.</text>
</comment>
<dbReference type="SUPFAM" id="SSF161098">
    <property type="entry name" value="MetI-like"/>
    <property type="match status" value="2"/>
</dbReference>
<dbReference type="GO" id="GO:0055085">
    <property type="term" value="P:transmembrane transport"/>
    <property type="evidence" value="ECO:0007669"/>
    <property type="project" value="InterPro"/>
</dbReference>